<protein>
    <submittedName>
        <fullName evidence="1">Uncharacterized protein</fullName>
    </submittedName>
</protein>
<organism evidence="1 2">
    <name type="scientific">candidate division WWE3 bacterium GW2011_GWC1_41_7</name>
    <dbReference type="NCBI Taxonomy" id="1619119"/>
    <lineage>
        <taxon>Bacteria</taxon>
        <taxon>Katanobacteria</taxon>
    </lineage>
</organism>
<evidence type="ECO:0000313" key="2">
    <source>
        <dbReference type="Proteomes" id="UP000034507"/>
    </source>
</evidence>
<dbReference type="EMBL" id="LCBX01000016">
    <property type="protein sequence ID" value="KKS20807.1"/>
    <property type="molecule type" value="Genomic_DNA"/>
</dbReference>
<comment type="caution">
    <text evidence="1">The sequence shown here is derived from an EMBL/GenBank/DDBJ whole genome shotgun (WGS) entry which is preliminary data.</text>
</comment>
<dbReference type="AlphaFoldDB" id="A0A0G0X8U5"/>
<sequence length="155" mass="17715">MKKRLLLEDLKTTFSGVVLPYLQETGGERAFTVVRDTANKCIIHIGENKKLVLVETRPFVLEVITQILEKPGNEMLNRQFLDMFSNRAQAEIEVTERTARIRLSIPLPGAKLTHRLHILVGTSQLGWRNWVLLQSYSLPDGEHAHISVYPINERS</sequence>
<dbReference type="Proteomes" id="UP000034507">
    <property type="component" value="Unassembled WGS sequence"/>
</dbReference>
<accession>A0A0G0X8U5</accession>
<name>A0A0G0X8U5_UNCKA</name>
<proteinExistence type="predicted"/>
<reference evidence="1 2" key="1">
    <citation type="journal article" date="2015" name="Nature">
        <title>rRNA introns, odd ribosomes, and small enigmatic genomes across a large radiation of phyla.</title>
        <authorList>
            <person name="Brown C.T."/>
            <person name="Hug L.A."/>
            <person name="Thomas B.C."/>
            <person name="Sharon I."/>
            <person name="Castelle C.J."/>
            <person name="Singh A."/>
            <person name="Wilkins M.J."/>
            <person name="Williams K.H."/>
            <person name="Banfield J.F."/>
        </authorList>
    </citation>
    <scope>NUCLEOTIDE SEQUENCE [LARGE SCALE GENOMIC DNA]</scope>
</reference>
<evidence type="ECO:0000313" key="1">
    <source>
        <dbReference type="EMBL" id="KKS20807.1"/>
    </source>
</evidence>
<gene>
    <name evidence="1" type="ORF">UU77_C0016G0020</name>
</gene>